<proteinExistence type="inferred from homology"/>
<evidence type="ECO:0000313" key="9">
    <source>
        <dbReference type="Proteomes" id="UP000034883"/>
    </source>
</evidence>
<sequence>MEWPDRARFVSGFRRRGAYVLSGAPRAGEPVIDRSAFEIAPWAIVERSLRLDRLATSESVFALSNGHIGLRGNLDEGEPHREPGSYLNGFFEALPLPYAEPGYGYPEEGQTLLNVTNGKLVRLLVDDEPFDVRYGTLERHKRVLDLRDGVLRRDVMWTSPAGQAVRVRSTRLVSFVQRAIAAVCYEVEAIGAPARIVVQSSVVANEPTIVHGEDDPRSAAALRGALVCEYHTARDSEVAMGHRARVSGLRMAAALDHVIDGPEGTVSSAESETDLARVTVSTELAPGRTLRVVKLLAYGWSAERSMPALRDQVDAALSAARRTGWDGLLAAQRAYLDTVWEHADVEIDGDPELQQAMRFAIFQIVQAAARAENRAIPAKGLTGRGYDGHTFWDMDTYTLPVLTYTTPDAARDALRWRHSTLPLARARAAQLHLRGACFPWRTIRGEECSGYWPAGTAAFHVNADIADAVRRYVSATGDTAFERDVGVEMLVETARLWASLGHHDAEGGFRIDGVTGPDEYTALCDNNTFTNLMAARNLRSAASAAERHPERAAALGVDGEEIAKWREAAGAIVVPFDTELGVTAQCDGFTRFRRWRFEDTPPDAYPLLLHFPYYLLYSSQVVKQADLVLALFLCGEEMTLEQKRRDFEHYEAITVRDSTLSASIQGVVAAEVGHLELAYEYFRETALVDLRDIAGNTADGLHLAALSGAWLVAVAGFGGMRDQGDVLAFAPRLVAPMTRLAFHLLMRGRCIRVDITPHDARYELRSGDPIELEHHGERFTLEHDASRLMPCPVREQVPTVAPPAGREPFRRGAGADAHRRVGRG</sequence>
<dbReference type="Pfam" id="PF03633">
    <property type="entry name" value="Glyco_hydro_65C"/>
    <property type="match status" value="1"/>
</dbReference>
<dbReference type="InterPro" id="IPR017045">
    <property type="entry name" value="Malt_Pase/Glycosyl_Hdrlase"/>
</dbReference>
<dbReference type="KEGG" id="samy:DB32_008624"/>
<dbReference type="InterPro" id="IPR008928">
    <property type="entry name" value="6-hairpin_glycosidase_sf"/>
</dbReference>
<dbReference type="PANTHER" id="PTHR11051">
    <property type="entry name" value="GLYCOSYL HYDROLASE-RELATED"/>
    <property type="match status" value="1"/>
</dbReference>
<dbReference type="EMBL" id="CP011125">
    <property type="protein sequence ID" value="AKF11475.1"/>
    <property type="molecule type" value="Genomic_DNA"/>
</dbReference>
<dbReference type="PANTHER" id="PTHR11051:SF13">
    <property type="entry name" value="GLYCOSYL TRANSFERASE"/>
    <property type="match status" value="1"/>
</dbReference>
<dbReference type="GO" id="GO:0016757">
    <property type="term" value="F:glycosyltransferase activity"/>
    <property type="evidence" value="ECO:0007669"/>
    <property type="project" value="UniProtKB-ARBA"/>
</dbReference>
<feature type="domain" description="Glycoside hydrolase family 65 N-terminal" evidence="7">
    <location>
        <begin position="46"/>
        <end position="301"/>
    </location>
</feature>
<feature type="binding site" evidence="3">
    <location>
        <begin position="392"/>
        <end position="393"/>
    </location>
    <ligand>
        <name>substrate</name>
    </ligand>
</feature>
<keyword evidence="9" id="KW-1185">Reference proteome</keyword>
<dbReference type="PIRSF" id="PIRSF036289">
    <property type="entry name" value="Glycosyl_hydrolase_malt_phosph"/>
    <property type="match status" value="1"/>
</dbReference>
<evidence type="ECO:0000259" key="7">
    <source>
        <dbReference type="Pfam" id="PF03636"/>
    </source>
</evidence>
<organism evidence="8 9">
    <name type="scientific">Sandaracinus amylolyticus</name>
    <dbReference type="NCBI Taxonomy" id="927083"/>
    <lineage>
        <taxon>Bacteria</taxon>
        <taxon>Pseudomonadati</taxon>
        <taxon>Myxococcota</taxon>
        <taxon>Polyangia</taxon>
        <taxon>Polyangiales</taxon>
        <taxon>Sandaracinaceae</taxon>
        <taxon>Sandaracinus</taxon>
    </lineage>
</organism>
<feature type="domain" description="Glycoside hydrolase family 65 C-terminal" evidence="6">
    <location>
        <begin position="720"/>
        <end position="781"/>
    </location>
</feature>
<protein>
    <submittedName>
        <fullName evidence="8">Maltose phosphorylase</fullName>
    </submittedName>
</protein>
<dbReference type="AlphaFoldDB" id="A0A0F6WAB9"/>
<dbReference type="Proteomes" id="UP000034883">
    <property type="component" value="Chromosome"/>
</dbReference>
<gene>
    <name evidence="8" type="ORF">DB32_008624</name>
</gene>
<accession>A0A0F6WAB9</accession>
<feature type="active site" description="Proton donor" evidence="2">
    <location>
        <position position="519"/>
    </location>
</feature>
<dbReference type="STRING" id="927083.DB32_008624"/>
<dbReference type="Gene3D" id="2.70.98.40">
    <property type="entry name" value="Glycoside hydrolase, family 65, N-terminal domain"/>
    <property type="match status" value="1"/>
</dbReference>
<evidence type="ECO:0000256" key="3">
    <source>
        <dbReference type="PIRSR" id="PIRSR036289-51"/>
    </source>
</evidence>
<dbReference type="InterPro" id="IPR037018">
    <property type="entry name" value="GH65_N"/>
</dbReference>
<evidence type="ECO:0000256" key="2">
    <source>
        <dbReference type="PIRSR" id="PIRSR036289-50"/>
    </source>
</evidence>
<dbReference type="SUPFAM" id="SSF74650">
    <property type="entry name" value="Galactose mutarotase-like"/>
    <property type="match status" value="1"/>
</dbReference>
<dbReference type="GO" id="GO:0030246">
    <property type="term" value="F:carbohydrate binding"/>
    <property type="evidence" value="ECO:0007669"/>
    <property type="project" value="InterPro"/>
</dbReference>
<name>A0A0F6WAB9_9BACT</name>
<dbReference type="GO" id="GO:0005975">
    <property type="term" value="P:carbohydrate metabolic process"/>
    <property type="evidence" value="ECO:0007669"/>
    <property type="project" value="InterPro"/>
</dbReference>
<dbReference type="Gene3D" id="1.50.10.10">
    <property type="match status" value="1"/>
</dbReference>
<dbReference type="InterPro" id="IPR012341">
    <property type="entry name" value="6hp_glycosidase-like_sf"/>
</dbReference>
<feature type="domain" description="Glycoside hydrolase family 65 central catalytic" evidence="5">
    <location>
        <begin position="358"/>
        <end position="710"/>
    </location>
</feature>
<dbReference type="InterPro" id="IPR005196">
    <property type="entry name" value="Glyco_hydro_65_N"/>
</dbReference>
<evidence type="ECO:0000256" key="4">
    <source>
        <dbReference type="SAM" id="MobiDB-lite"/>
    </source>
</evidence>
<dbReference type="Gene3D" id="2.60.420.10">
    <property type="entry name" value="Maltose phosphorylase, domain 3"/>
    <property type="match status" value="1"/>
</dbReference>
<evidence type="ECO:0000313" key="8">
    <source>
        <dbReference type="EMBL" id="AKF11475.1"/>
    </source>
</evidence>
<dbReference type="Pfam" id="PF03632">
    <property type="entry name" value="Glyco_hydro_65m"/>
    <property type="match status" value="1"/>
</dbReference>
<dbReference type="InterPro" id="IPR011013">
    <property type="entry name" value="Gal_mutarotase_sf_dom"/>
</dbReference>
<dbReference type="InterPro" id="IPR005194">
    <property type="entry name" value="Glyco_hydro_65_C"/>
</dbReference>
<feature type="binding site" evidence="3">
    <location>
        <begin position="623"/>
        <end position="624"/>
    </location>
    <ligand>
        <name>substrate</name>
    </ligand>
</feature>
<evidence type="ECO:0000259" key="5">
    <source>
        <dbReference type="Pfam" id="PF03632"/>
    </source>
</evidence>
<reference evidence="8 9" key="1">
    <citation type="submission" date="2015-03" db="EMBL/GenBank/DDBJ databases">
        <title>Genome assembly of Sandaracinus amylolyticus DSM 53668.</title>
        <authorList>
            <person name="Sharma G."/>
            <person name="Subramanian S."/>
        </authorList>
    </citation>
    <scope>NUCLEOTIDE SEQUENCE [LARGE SCALE GENOMIC DNA]</scope>
    <source>
        <strain evidence="8 9">DSM 53668</strain>
    </source>
</reference>
<feature type="region of interest" description="Disordered" evidence="4">
    <location>
        <begin position="800"/>
        <end position="824"/>
    </location>
</feature>
<comment type="similarity">
    <text evidence="1">Belongs to the glycosyl hydrolase 65 family.</text>
</comment>
<dbReference type="GO" id="GO:0004553">
    <property type="term" value="F:hydrolase activity, hydrolyzing O-glycosyl compounds"/>
    <property type="evidence" value="ECO:0007669"/>
    <property type="project" value="TreeGrafter"/>
</dbReference>
<evidence type="ECO:0000256" key="1">
    <source>
        <dbReference type="ARBA" id="ARBA00006768"/>
    </source>
</evidence>
<evidence type="ECO:0000259" key="6">
    <source>
        <dbReference type="Pfam" id="PF03633"/>
    </source>
</evidence>
<dbReference type="InterPro" id="IPR005195">
    <property type="entry name" value="Glyco_hydro_65_M"/>
</dbReference>
<dbReference type="SUPFAM" id="SSF48208">
    <property type="entry name" value="Six-hairpin glycosidases"/>
    <property type="match status" value="1"/>
</dbReference>
<dbReference type="Pfam" id="PF03636">
    <property type="entry name" value="Glyco_hydro_65N"/>
    <property type="match status" value="1"/>
</dbReference>